<proteinExistence type="predicted"/>
<dbReference type="STRING" id="1131731.BAZO_11469"/>
<reference evidence="1 2" key="1">
    <citation type="journal article" date="2012" name="Front. Microbiol.">
        <title>Redundancy and modularity in membrane-associated dissimilatory nitrate reduction in Bacillus.</title>
        <authorList>
            <person name="Heylen K."/>
            <person name="Keltjens J."/>
        </authorList>
    </citation>
    <scope>NUCLEOTIDE SEQUENCE [LARGE SCALE GENOMIC DNA]</scope>
    <source>
        <strain evidence="1 2">LMG 9581</strain>
    </source>
</reference>
<evidence type="ECO:0000313" key="2">
    <source>
        <dbReference type="Proteomes" id="UP000006315"/>
    </source>
</evidence>
<organism evidence="1 2">
    <name type="scientific">Schinkia azotoformans LMG 9581</name>
    <dbReference type="NCBI Taxonomy" id="1131731"/>
    <lineage>
        <taxon>Bacteria</taxon>
        <taxon>Bacillati</taxon>
        <taxon>Bacillota</taxon>
        <taxon>Bacilli</taxon>
        <taxon>Bacillales</taxon>
        <taxon>Bacillaceae</taxon>
        <taxon>Calidifontibacillus/Schinkia group</taxon>
        <taxon>Schinkia</taxon>
    </lineage>
</organism>
<protein>
    <recommendedName>
        <fullName evidence="3">Transposase</fullName>
    </recommendedName>
</protein>
<evidence type="ECO:0008006" key="3">
    <source>
        <dbReference type="Google" id="ProtNLM"/>
    </source>
</evidence>
<keyword evidence="2" id="KW-1185">Reference proteome</keyword>
<name>K6DYZ2_SCHAZ</name>
<gene>
    <name evidence="1" type="ORF">BAZO_11469</name>
</gene>
<dbReference type="Proteomes" id="UP000006315">
    <property type="component" value="Unassembled WGS sequence"/>
</dbReference>
<dbReference type="RefSeq" id="WP_003331638.1">
    <property type="nucleotide sequence ID" value="NZ_AJLR01000093.1"/>
</dbReference>
<sequence>MDREQVREALIEWETLSANKENRVIYEAKAKELRDLLSNFEGERRVGKEEARNEGIKEGILNGKQEIALKMLEDGYDIAIISGITELSEQEILQLRNHN</sequence>
<accession>K6DYZ2</accession>
<dbReference type="PATRIC" id="fig|1131731.3.peg.2364"/>
<dbReference type="EMBL" id="AJLR01000093">
    <property type="protein sequence ID" value="EKN66091.1"/>
    <property type="molecule type" value="Genomic_DNA"/>
</dbReference>
<dbReference type="GeneID" id="89470908"/>
<comment type="caution">
    <text evidence="1">The sequence shown here is derived from an EMBL/GenBank/DDBJ whole genome shotgun (WGS) entry which is preliminary data.</text>
</comment>
<dbReference type="AlphaFoldDB" id="K6DYZ2"/>
<evidence type="ECO:0000313" key="1">
    <source>
        <dbReference type="EMBL" id="EKN66091.1"/>
    </source>
</evidence>